<keyword evidence="2" id="KW-1185">Reference proteome</keyword>
<evidence type="ECO:0000313" key="2">
    <source>
        <dbReference type="Proteomes" id="UP000681075"/>
    </source>
</evidence>
<protein>
    <submittedName>
        <fullName evidence="1">Uncharacterized protein</fullName>
    </submittedName>
</protein>
<gene>
    <name evidence="1" type="ORF">TMPK1_34210</name>
</gene>
<organism evidence="1 2">
    <name type="scientific">Roseiterribacter gracilis</name>
    <dbReference type="NCBI Taxonomy" id="2812848"/>
    <lineage>
        <taxon>Bacteria</taxon>
        <taxon>Pseudomonadati</taxon>
        <taxon>Pseudomonadota</taxon>
        <taxon>Alphaproteobacteria</taxon>
        <taxon>Rhodospirillales</taxon>
        <taxon>Roseiterribacteraceae</taxon>
        <taxon>Roseiterribacter</taxon>
    </lineage>
</organism>
<name>A0A8S8XEZ3_9PROT</name>
<reference evidence="1" key="1">
    <citation type="submission" date="2021-02" db="EMBL/GenBank/DDBJ databases">
        <title>Genome sequence of Rhodospirillales sp. strain TMPK1 isolated from soil.</title>
        <authorList>
            <person name="Nakai R."/>
            <person name="Kusada H."/>
            <person name="Tamaki H."/>
        </authorList>
    </citation>
    <scope>NUCLEOTIDE SEQUENCE</scope>
    <source>
        <strain evidence="1">TMPK1</strain>
    </source>
</reference>
<dbReference type="Proteomes" id="UP000681075">
    <property type="component" value="Unassembled WGS sequence"/>
</dbReference>
<sequence>MPNAAHRPAPDSMAGLLSEQVITFARDLKARYRIGLPVLAPTDDERPLRPEEVVNRDLDLGMYENPIVLSLIASRDPMSSTALAASARLIYASREQRLIGAIATVAGEMSKHADVRNGIGLAARYKFNPTIAERVADMSLRRVDQDRQQALQQLVDLVHRLRRGDPVGEKFVADLLRHAYAANLRPEVLQRTVLSILESPTLRSKIKLSLIENLHYFPRHLLIAVATQVNRMPFDNDHAFLKRELQLALQLNDHMRKNGTAARIARR</sequence>
<accession>A0A8S8XEZ3</accession>
<dbReference type="EMBL" id="BOPV01000001">
    <property type="protein sequence ID" value="GIL41184.1"/>
    <property type="molecule type" value="Genomic_DNA"/>
</dbReference>
<dbReference type="AlphaFoldDB" id="A0A8S8XEZ3"/>
<proteinExistence type="predicted"/>
<evidence type="ECO:0000313" key="1">
    <source>
        <dbReference type="EMBL" id="GIL41184.1"/>
    </source>
</evidence>
<comment type="caution">
    <text evidence="1">The sequence shown here is derived from an EMBL/GenBank/DDBJ whole genome shotgun (WGS) entry which is preliminary data.</text>
</comment>